<gene>
    <name evidence="3" type="ORF">AA415_01617</name>
</gene>
<dbReference type="InterPro" id="IPR038765">
    <property type="entry name" value="Papain-like_cys_pep_sf"/>
</dbReference>
<comment type="caution">
    <text evidence="3">The sequence shown here is derived from an EMBL/GenBank/DDBJ whole genome shotgun (WGS) entry which is preliminary data.</text>
</comment>
<dbReference type="Gene3D" id="3.10.620.30">
    <property type="match status" value="1"/>
</dbReference>
<feature type="domain" description="Transglutaminase-like" evidence="2">
    <location>
        <begin position="176"/>
        <end position="235"/>
    </location>
</feature>
<dbReference type="Pfam" id="PF01841">
    <property type="entry name" value="Transglut_core"/>
    <property type="match status" value="2"/>
</dbReference>
<dbReference type="PANTHER" id="PTHR35532:SF5">
    <property type="entry name" value="CARBOHYDRATE-BINDING DOMAIN-CONTAINING PROTEIN"/>
    <property type="match status" value="1"/>
</dbReference>
<sequence length="891" mass="99551" precursor="true">MRHTTLLSGIICLLCLLAACGDSHFMTDASYRSRVERDFQQKKALMPQGDLFAIFDTSLSDYEREALEFLYAYMPLADIADYSGEFHLMNVRASRQAADEMPWGKRIPEDIFRHFVLPVRVNNEHLDSARVVFYKELKDRVKTLSLQDAILEVNHWCHEKAIYTPSDARTSSPLATVRTAYGRCGEESTFLVAALRSVGIPARQVYTPRWAHTDDNHAWVEAWADGKWYFLGACEPEPVLNLGWFNAPASRGMLMHTKVFGRYEGAEEVMSVTPTYTEINVIGNYAPTAKASVTVVDAGGVPVDSACVEFKLYNYAEFYTVATKYTSASGVCGLTAGKGDMLVWASKDGHFGFARLSFGKQSELTVKLDKKEGDAFAIDMDIVPPSETANLPEVTLEQRAENDRRLAQEDSIRNAYTATFMTEDAARAFARRYKLDEDAVAGILVASRGNHKVICDFMTRLRSEKSKKGGIDLLQRISAKDLRDVRLEVLIDHMLSNVRTGAEYFRKYVRNPRVSNEMLTPYKAFFRKVVSKEDAEAYVAQPMKLVEWVAGNIRVDKHCNLGGDPISPEGVWRTRLADAHSRDIFFVSMARSMGIPARIDEVTGKVQLMKEEGALDVDLNCKDTVFMEELVPQKGRLVAEYSPVKSLDDPKYYSHFTLSKVTPQGRLQLLSYDEGDLDMGSGTTWSSLLKKGTVLDAGDYLLVTGTRLASGGVLSRLTEFSINPGQTTRLELVMRESKDEVQVIGSFNSESLFTPLQAENSEQSLLEACGRGYFVVGILGVNQEPTNHALRDIAAFKAGLEKWGRKMVLLFPNEAQYKKFRPDEFPGLPSTIIYGIDTSGIAAQIAEAMKLRHKEILPVFIIADTFNRVVFVSQGYTIGLGEQLMKTVEGL</sequence>
<dbReference type="PROSITE" id="PS51257">
    <property type="entry name" value="PROKAR_LIPOPROTEIN"/>
    <property type="match status" value="1"/>
</dbReference>
<feature type="domain" description="Transglutaminase-like" evidence="2">
    <location>
        <begin position="571"/>
        <end position="643"/>
    </location>
</feature>
<dbReference type="AlphaFoldDB" id="A0A120A2H5"/>
<dbReference type="RefSeq" id="WP_060385776.1">
    <property type="nucleotide sequence ID" value="NZ_LRGC01000006.1"/>
</dbReference>
<dbReference type="Gene3D" id="2.60.40.1120">
    <property type="entry name" value="Carboxypeptidase-like, regulatory domain"/>
    <property type="match status" value="1"/>
</dbReference>
<protein>
    <submittedName>
        <fullName evidence="3">Transglutaminase-like superfamily protein</fullName>
    </submittedName>
</protein>
<dbReference type="Proteomes" id="UP000056419">
    <property type="component" value="Unassembled WGS sequence"/>
</dbReference>
<dbReference type="InterPro" id="IPR002931">
    <property type="entry name" value="Transglutaminase-like"/>
</dbReference>
<feature type="chain" id="PRO_5007163410" evidence="1">
    <location>
        <begin position="19"/>
        <end position="891"/>
    </location>
</feature>
<feature type="signal peptide" evidence="1">
    <location>
        <begin position="1"/>
        <end position="18"/>
    </location>
</feature>
<accession>A0A120A2H5</accession>
<keyword evidence="4" id="KW-1185">Reference proteome</keyword>
<dbReference type="PANTHER" id="PTHR35532">
    <property type="entry name" value="SIMILAR TO POLYHYDROXYALKANOATE DEPOLYMERASE"/>
    <property type="match status" value="1"/>
</dbReference>
<keyword evidence="1" id="KW-0732">Signal</keyword>
<dbReference type="PATRIC" id="fig|46506.5.peg.1724"/>
<proteinExistence type="predicted"/>
<evidence type="ECO:0000259" key="2">
    <source>
        <dbReference type="SMART" id="SM00460"/>
    </source>
</evidence>
<dbReference type="EMBL" id="LRGC01000006">
    <property type="protein sequence ID" value="KWR55169.1"/>
    <property type="molecule type" value="Genomic_DNA"/>
</dbReference>
<organism evidence="3 4">
    <name type="scientific">Bacteroides stercoris</name>
    <dbReference type="NCBI Taxonomy" id="46506"/>
    <lineage>
        <taxon>Bacteria</taxon>
        <taxon>Pseudomonadati</taxon>
        <taxon>Bacteroidota</taxon>
        <taxon>Bacteroidia</taxon>
        <taxon>Bacteroidales</taxon>
        <taxon>Bacteroidaceae</taxon>
        <taxon>Bacteroides</taxon>
    </lineage>
</organism>
<reference evidence="3 4" key="1">
    <citation type="journal article" date="2016" name="BMC Genomics">
        <title>Type VI secretion systems of human gut Bacteroidales segregate into three genetic architectures, two of which are contained on mobile genetic elements.</title>
        <authorList>
            <person name="Coyne M.J."/>
            <person name="Roelofs K.G."/>
            <person name="Comstock L.E."/>
        </authorList>
    </citation>
    <scope>NUCLEOTIDE SEQUENCE [LARGE SCALE GENOMIC DNA]</scope>
    <source>
        <strain evidence="3 4">CL09T03C01</strain>
    </source>
</reference>
<evidence type="ECO:0000313" key="4">
    <source>
        <dbReference type="Proteomes" id="UP000056419"/>
    </source>
</evidence>
<dbReference type="SUPFAM" id="SSF54001">
    <property type="entry name" value="Cysteine proteinases"/>
    <property type="match status" value="1"/>
</dbReference>
<evidence type="ECO:0000256" key="1">
    <source>
        <dbReference type="SAM" id="SignalP"/>
    </source>
</evidence>
<name>A0A120A2H5_BACSE</name>
<evidence type="ECO:0000313" key="3">
    <source>
        <dbReference type="EMBL" id="KWR55169.1"/>
    </source>
</evidence>
<dbReference type="SMART" id="SM00460">
    <property type="entry name" value="TGc"/>
    <property type="match status" value="2"/>
</dbReference>
<dbReference type="STRING" id="46506.AA415_01617"/>